<dbReference type="AlphaFoldDB" id="A0A1D2VSD0"/>
<name>A0A1D2VSD0_9ASCO</name>
<gene>
    <name evidence="2" type="ORF">ASCRUDRAFT_30597</name>
</gene>
<dbReference type="EMBL" id="KV454475">
    <property type="protein sequence ID" value="ODV64511.1"/>
    <property type="molecule type" value="Genomic_DNA"/>
</dbReference>
<dbReference type="GO" id="GO:0019888">
    <property type="term" value="F:protein phosphatase regulator activity"/>
    <property type="evidence" value="ECO:0007669"/>
    <property type="project" value="InterPro"/>
</dbReference>
<dbReference type="GeneID" id="30963835"/>
<evidence type="ECO:0000256" key="1">
    <source>
        <dbReference type="SAM" id="Phobius"/>
    </source>
</evidence>
<reference evidence="3" key="1">
    <citation type="submission" date="2016-05" db="EMBL/GenBank/DDBJ databases">
        <title>Comparative genomics of biotechnologically important yeasts.</title>
        <authorList>
            <consortium name="DOE Joint Genome Institute"/>
            <person name="Riley R."/>
            <person name="Haridas S."/>
            <person name="Wolfe K.H."/>
            <person name="Lopes M.R."/>
            <person name="Hittinger C.T."/>
            <person name="Goker M."/>
            <person name="Salamov A."/>
            <person name="Wisecaver J."/>
            <person name="Long T.M."/>
            <person name="Aerts A.L."/>
            <person name="Barry K."/>
            <person name="Choi C."/>
            <person name="Clum A."/>
            <person name="Coughlan A.Y."/>
            <person name="Deshpande S."/>
            <person name="Douglass A.P."/>
            <person name="Hanson S.J."/>
            <person name="Klenk H.-P."/>
            <person name="Labutti K."/>
            <person name="Lapidus A."/>
            <person name="Lindquist E."/>
            <person name="Lipzen A."/>
            <person name="Meier-Kolthoff J.P."/>
            <person name="Ohm R.A."/>
            <person name="Otillar R.P."/>
            <person name="Pangilinan J."/>
            <person name="Peng Y."/>
            <person name="Rokas A."/>
            <person name="Rosa C.A."/>
            <person name="Scheuner C."/>
            <person name="Sibirny A.A."/>
            <person name="Slot J.C."/>
            <person name="Stielow J.B."/>
            <person name="Sun H."/>
            <person name="Kurtzman C.P."/>
            <person name="Blackwell M."/>
            <person name="Grigoriev I.V."/>
            <person name="Jeffries T.W."/>
        </authorList>
    </citation>
    <scope>NUCLEOTIDE SEQUENCE [LARGE SCALE GENOMIC DNA]</scope>
    <source>
        <strain evidence="3">DSM 1968</strain>
    </source>
</reference>
<feature type="transmembrane region" description="Helical" evidence="1">
    <location>
        <begin position="29"/>
        <end position="47"/>
    </location>
</feature>
<evidence type="ECO:0000313" key="3">
    <source>
        <dbReference type="Proteomes" id="UP000095038"/>
    </source>
</evidence>
<feature type="non-terminal residue" evidence="2">
    <location>
        <position position="1"/>
    </location>
</feature>
<accession>A0A1D2VSD0</accession>
<dbReference type="Pfam" id="PF03907">
    <property type="entry name" value="Spo7"/>
    <property type="match status" value="1"/>
</dbReference>
<protein>
    <submittedName>
        <fullName evidence="2">Uncharacterized protein</fullName>
    </submittedName>
</protein>
<dbReference type="Proteomes" id="UP000095038">
    <property type="component" value="Unassembled WGS sequence"/>
</dbReference>
<evidence type="ECO:0000313" key="2">
    <source>
        <dbReference type="EMBL" id="ODV64511.1"/>
    </source>
</evidence>
<dbReference type="FunCoup" id="A0A1D2VSD0">
    <property type="interactions" value="28"/>
</dbReference>
<dbReference type="InParanoid" id="A0A1D2VSD0"/>
<dbReference type="OrthoDB" id="5599171at2759"/>
<dbReference type="PANTHER" id="PTHR28249:SF1">
    <property type="entry name" value="SPORULATION-SPECIFIC PROTEIN SPO7"/>
    <property type="match status" value="1"/>
</dbReference>
<feature type="transmembrane region" description="Helical" evidence="1">
    <location>
        <begin position="149"/>
        <end position="166"/>
    </location>
</feature>
<dbReference type="PANTHER" id="PTHR28249">
    <property type="entry name" value="SPORULATION-SPECIFIC PROTEIN SPO7"/>
    <property type="match status" value="1"/>
</dbReference>
<keyword evidence="1" id="KW-0812">Transmembrane</keyword>
<dbReference type="RefSeq" id="XP_020050818.1">
    <property type="nucleotide sequence ID" value="XM_020190199.1"/>
</dbReference>
<dbReference type="GO" id="GO:0071595">
    <property type="term" value="C:Nem1-Spo7 phosphatase complex"/>
    <property type="evidence" value="ECO:0007669"/>
    <property type="project" value="TreeGrafter"/>
</dbReference>
<sequence length="231" mass="27938">KIFRNLLILEQSFITQYNTQKSLKRKYTSFYFTMIISSLLIFYKLFLSISPLSSNFSKILLKFLMFFQLVTIFLFHISGEYNRTIIIPKKFLFHSNKSLRAVNLRIIKIPFKFTDNLISFLTNFLIKFTSIFLIFLIKNLFFFNRLKKILILNFNLFYLKNILIFLNKIKLNCQLRSTYIDIEIKLILNPRNFNTDLREEYDFFRDEYISRQIKKEKKKIGQLTIDDISLL</sequence>
<proteinExistence type="predicted"/>
<keyword evidence="1" id="KW-0472">Membrane</keyword>
<dbReference type="InterPro" id="IPR005605">
    <property type="entry name" value="Spo7"/>
</dbReference>
<feature type="transmembrane region" description="Helical" evidence="1">
    <location>
        <begin position="59"/>
        <end position="78"/>
    </location>
</feature>
<dbReference type="GO" id="GO:0004721">
    <property type="term" value="F:phosphoprotein phosphatase activity"/>
    <property type="evidence" value="ECO:0007669"/>
    <property type="project" value="TreeGrafter"/>
</dbReference>
<keyword evidence="1" id="KW-1133">Transmembrane helix</keyword>
<organism evidence="2 3">
    <name type="scientific">Ascoidea rubescens DSM 1968</name>
    <dbReference type="NCBI Taxonomy" id="1344418"/>
    <lineage>
        <taxon>Eukaryota</taxon>
        <taxon>Fungi</taxon>
        <taxon>Dikarya</taxon>
        <taxon>Ascomycota</taxon>
        <taxon>Saccharomycotina</taxon>
        <taxon>Saccharomycetes</taxon>
        <taxon>Ascoideaceae</taxon>
        <taxon>Ascoidea</taxon>
    </lineage>
</organism>
<dbReference type="STRING" id="1344418.A0A1D2VSD0"/>
<feature type="transmembrane region" description="Helical" evidence="1">
    <location>
        <begin position="117"/>
        <end position="137"/>
    </location>
</feature>
<dbReference type="GO" id="GO:0006998">
    <property type="term" value="P:nuclear envelope organization"/>
    <property type="evidence" value="ECO:0007669"/>
    <property type="project" value="TreeGrafter"/>
</dbReference>
<keyword evidence="3" id="KW-1185">Reference proteome</keyword>